<proteinExistence type="predicted"/>
<dbReference type="HOGENOM" id="CLU_1106872_0_0_1"/>
<evidence type="ECO:0008006" key="5">
    <source>
        <dbReference type="Google" id="ProtNLM"/>
    </source>
</evidence>
<keyword evidence="4" id="KW-1185">Reference proteome</keyword>
<evidence type="ECO:0000313" key="3">
    <source>
        <dbReference type="EMBL" id="EFR04135.1"/>
    </source>
</evidence>
<accession>E4V270</accession>
<dbReference type="RefSeq" id="XP_003171143.1">
    <property type="nucleotide sequence ID" value="XM_003171095.1"/>
</dbReference>
<sequence>MALWVNGVALPLVRTAGAGCCCLPSFHAARCRGKRAGEGVGPRSHLLFVLPSKHGTHISTAYESISLPFYFRNTDCVTFQPRFLGCNHPTPLEAETCSHSKRRTKHTYADNRLRLRLLWIESQSKSEVGLCEGYRSYSIERKFTRLRIERGRKNISTAEEPPVSTSHSSRAKDRLTIRSTLQGKTVLPQKILCPLSAYPVHPHALESPRWTGHYIDSHPWLGVTMVLQIETIFSQPLQTANRPNNAKLDRG</sequence>
<organism evidence="4">
    <name type="scientific">Arthroderma gypseum (strain ATCC MYA-4604 / CBS 118893)</name>
    <name type="common">Microsporum gypseum</name>
    <dbReference type="NCBI Taxonomy" id="535722"/>
    <lineage>
        <taxon>Eukaryota</taxon>
        <taxon>Fungi</taxon>
        <taxon>Dikarya</taxon>
        <taxon>Ascomycota</taxon>
        <taxon>Pezizomycotina</taxon>
        <taxon>Eurotiomycetes</taxon>
        <taxon>Eurotiomycetidae</taxon>
        <taxon>Onygenales</taxon>
        <taxon>Arthrodermataceae</taxon>
        <taxon>Nannizzia</taxon>
    </lineage>
</organism>
<dbReference type="GeneID" id="10026392"/>
<protein>
    <recommendedName>
        <fullName evidence="5">Secreted protein</fullName>
    </recommendedName>
</protein>
<name>E4V270_ARTGP</name>
<keyword evidence="2" id="KW-0732">Signal</keyword>
<evidence type="ECO:0000313" key="4">
    <source>
        <dbReference type="Proteomes" id="UP000002669"/>
    </source>
</evidence>
<evidence type="ECO:0000256" key="1">
    <source>
        <dbReference type="SAM" id="MobiDB-lite"/>
    </source>
</evidence>
<dbReference type="EMBL" id="DS989827">
    <property type="protein sequence ID" value="EFR04135.1"/>
    <property type="molecule type" value="Genomic_DNA"/>
</dbReference>
<dbReference type="VEuPathDB" id="FungiDB:MGYG_07142"/>
<feature type="region of interest" description="Disordered" evidence="1">
    <location>
        <begin position="154"/>
        <end position="174"/>
    </location>
</feature>
<reference evidence="4" key="1">
    <citation type="journal article" date="2012" name="MBio">
        <title>Comparative genome analysis of Trichophyton rubrum and related dermatophytes reveals candidate genes involved in infection.</title>
        <authorList>
            <person name="Martinez D.A."/>
            <person name="Oliver B.G."/>
            <person name="Graeser Y."/>
            <person name="Goldberg J.M."/>
            <person name="Li W."/>
            <person name="Martinez-Rossi N.M."/>
            <person name="Monod M."/>
            <person name="Shelest E."/>
            <person name="Barton R.C."/>
            <person name="Birch E."/>
            <person name="Brakhage A.A."/>
            <person name="Chen Z."/>
            <person name="Gurr S.J."/>
            <person name="Heiman D."/>
            <person name="Heitman J."/>
            <person name="Kosti I."/>
            <person name="Rossi A."/>
            <person name="Saif S."/>
            <person name="Samalova M."/>
            <person name="Saunders C.W."/>
            <person name="Shea T."/>
            <person name="Summerbell R.C."/>
            <person name="Xu J."/>
            <person name="Young S."/>
            <person name="Zeng Q."/>
            <person name="Birren B.W."/>
            <person name="Cuomo C.A."/>
            <person name="White T.C."/>
        </authorList>
    </citation>
    <scope>NUCLEOTIDE SEQUENCE [LARGE SCALE GENOMIC DNA]</scope>
    <source>
        <strain evidence="4">ATCC MYA-4604 / CBS 118893</strain>
    </source>
</reference>
<dbReference type="AlphaFoldDB" id="E4V270"/>
<feature type="chain" id="PRO_5003190884" description="Secreted protein" evidence="2">
    <location>
        <begin position="19"/>
        <end position="251"/>
    </location>
</feature>
<dbReference type="InParanoid" id="E4V270"/>
<gene>
    <name evidence="3" type="ORF">MGYG_07142</name>
</gene>
<feature type="signal peptide" evidence="2">
    <location>
        <begin position="1"/>
        <end position="18"/>
    </location>
</feature>
<dbReference type="Proteomes" id="UP000002669">
    <property type="component" value="Unassembled WGS sequence"/>
</dbReference>
<evidence type="ECO:0000256" key="2">
    <source>
        <dbReference type="SAM" id="SignalP"/>
    </source>
</evidence>